<protein>
    <submittedName>
        <fullName evidence="5">Transcriptional regulator</fullName>
    </submittedName>
</protein>
<proteinExistence type="predicted"/>
<dbReference type="Proteomes" id="UP000465609">
    <property type="component" value="Chromosome"/>
</dbReference>
<dbReference type="InterPro" id="IPR029229">
    <property type="entry name" value="Alkyl_sulf_C"/>
</dbReference>
<dbReference type="Gene3D" id="1.10.10.10">
    <property type="entry name" value="Winged helix-like DNA-binding domain superfamily/Winged helix DNA-binding domain"/>
    <property type="match status" value="1"/>
</dbReference>
<evidence type="ECO:0000256" key="1">
    <source>
        <dbReference type="ARBA" id="ARBA00023015"/>
    </source>
</evidence>
<dbReference type="PANTHER" id="PTHR33204:SF18">
    <property type="entry name" value="TRANSCRIPTIONAL REGULATORY PROTEIN"/>
    <property type="match status" value="1"/>
</dbReference>
<dbReference type="PANTHER" id="PTHR33204">
    <property type="entry name" value="TRANSCRIPTIONAL REGULATOR, MARR FAMILY"/>
    <property type="match status" value="1"/>
</dbReference>
<dbReference type="SUPFAM" id="SSF46785">
    <property type="entry name" value="Winged helix' DNA-binding domain"/>
    <property type="match status" value="1"/>
</dbReference>
<dbReference type="InterPro" id="IPR036388">
    <property type="entry name" value="WH-like_DNA-bd_sf"/>
</dbReference>
<dbReference type="Pfam" id="PF14864">
    <property type="entry name" value="Alkyl_sulf_C"/>
    <property type="match status" value="1"/>
</dbReference>
<dbReference type="Gene3D" id="3.30.1050.10">
    <property type="entry name" value="SCP2 sterol-binding domain"/>
    <property type="match status" value="1"/>
</dbReference>
<dbReference type="InterPro" id="IPR002577">
    <property type="entry name" value="HTH_HxlR"/>
</dbReference>
<keyword evidence="6" id="KW-1185">Reference proteome</keyword>
<evidence type="ECO:0000256" key="3">
    <source>
        <dbReference type="ARBA" id="ARBA00023163"/>
    </source>
</evidence>
<keyword evidence="1" id="KW-0805">Transcription regulation</keyword>
<dbReference type="InterPro" id="IPR036390">
    <property type="entry name" value="WH_DNA-bd_sf"/>
</dbReference>
<name>A0ABN5YY53_9MYCO</name>
<keyword evidence="2" id="KW-0238">DNA-binding</keyword>
<accession>A0ABN5YY53</accession>
<gene>
    <name evidence="5" type="ORF">MAUB_47260</name>
</gene>
<evidence type="ECO:0000313" key="6">
    <source>
        <dbReference type="Proteomes" id="UP000465609"/>
    </source>
</evidence>
<evidence type="ECO:0000256" key="2">
    <source>
        <dbReference type="ARBA" id="ARBA00023125"/>
    </source>
</evidence>
<reference evidence="5 6" key="1">
    <citation type="journal article" date="2019" name="Emerg. Microbes Infect.">
        <title>Comprehensive subspecies identification of 175 nontuberculous mycobacteria species based on 7547 genomic profiles.</title>
        <authorList>
            <person name="Matsumoto Y."/>
            <person name="Kinjo T."/>
            <person name="Motooka D."/>
            <person name="Nabeya D."/>
            <person name="Jung N."/>
            <person name="Uechi K."/>
            <person name="Horii T."/>
            <person name="Iida T."/>
            <person name="Fujita J."/>
            <person name="Nakamura S."/>
        </authorList>
    </citation>
    <scope>NUCLEOTIDE SEQUENCE [LARGE SCALE GENOMIC DNA]</scope>
    <source>
        <strain evidence="5 6">JCM 15296</strain>
    </source>
</reference>
<dbReference type="InterPro" id="IPR036527">
    <property type="entry name" value="SCP2_sterol-bd_dom_sf"/>
</dbReference>
<dbReference type="RefSeq" id="WP_138229226.1">
    <property type="nucleotide sequence ID" value="NZ_AP022577.1"/>
</dbReference>
<organism evidence="5 6">
    <name type="scientific">Mycolicibacterium aubagnense</name>
    <dbReference type="NCBI Taxonomy" id="319707"/>
    <lineage>
        <taxon>Bacteria</taxon>
        <taxon>Bacillati</taxon>
        <taxon>Actinomycetota</taxon>
        <taxon>Actinomycetes</taxon>
        <taxon>Mycobacteriales</taxon>
        <taxon>Mycobacteriaceae</taxon>
        <taxon>Mycolicibacterium</taxon>
    </lineage>
</organism>
<sequence length="220" mass="23378">MTKRSYDEYCGLAVALDLLGERWTMLIVRELLMGPKRFTDLLTGLPGIGTGLLTQRLRELEEAAVIEKAVLPPPAASTVYQLAADGQALRPVLLGLTRWGLRRLGTPAEGQAVNTNLLAFAMAARFNPQSSPAADGDYELRVDGNAFHVAITNGDINIQAGTAHQPRATISTDIATLVGINNGSSTLVEALTRQSLVVDGDPEVIANLATAFELSAPTNT</sequence>
<feature type="domain" description="HTH hxlR-type" evidence="4">
    <location>
        <begin position="10"/>
        <end position="108"/>
    </location>
</feature>
<evidence type="ECO:0000259" key="4">
    <source>
        <dbReference type="PROSITE" id="PS51118"/>
    </source>
</evidence>
<dbReference type="Pfam" id="PF01638">
    <property type="entry name" value="HxlR"/>
    <property type="match status" value="1"/>
</dbReference>
<evidence type="ECO:0000313" key="5">
    <source>
        <dbReference type="EMBL" id="BBX86853.1"/>
    </source>
</evidence>
<dbReference type="EMBL" id="AP022577">
    <property type="protein sequence ID" value="BBX86853.1"/>
    <property type="molecule type" value="Genomic_DNA"/>
</dbReference>
<keyword evidence="3" id="KW-0804">Transcription</keyword>
<dbReference type="SUPFAM" id="SSF55718">
    <property type="entry name" value="SCP-like"/>
    <property type="match status" value="1"/>
</dbReference>
<dbReference type="PROSITE" id="PS51118">
    <property type="entry name" value="HTH_HXLR"/>
    <property type="match status" value="1"/>
</dbReference>